<comment type="subcellular location">
    <subcellularLocation>
        <location evidence="1">Nucleus</location>
        <location evidence="1">Nucleolus</location>
    </subcellularLocation>
</comment>
<keyword evidence="5" id="KW-0539">Nucleus</keyword>
<feature type="region of interest" description="Disordered" evidence="7">
    <location>
        <begin position="175"/>
        <end position="198"/>
    </location>
</feature>
<feature type="compositionally biased region" description="Acidic residues" evidence="7">
    <location>
        <begin position="175"/>
        <end position="185"/>
    </location>
</feature>
<reference evidence="8" key="1">
    <citation type="submission" date="2022-07" db="EMBL/GenBank/DDBJ databases">
        <title>Phylogenomic reconstructions and comparative analyses of Kickxellomycotina fungi.</title>
        <authorList>
            <person name="Reynolds N.K."/>
            <person name="Stajich J.E."/>
            <person name="Barry K."/>
            <person name="Grigoriev I.V."/>
            <person name="Crous P."/>
            <person name="Smith M.E."/>
        </authorList>
    </citation>
    <scope>NUCLEOTIDE SEQUENCE</scope>
    <source>
        <strain evidence="8">NRRL 3115</strain>
    </source>
</reference>
<feature type="compositionally biased region" description="Basic residues" evidence="7">
    <location>
        <begin position="32"/>
        <end position="42"/>
    </location>
</feature>
<feature type="compositionally biased region" description="Polar residues" evidence="7">
    <location>
        <begin position="13"/>
        <end position="30"/>
    </location>
</feature>
<dbReference type="InterPro" id="IPR007276">
    <property type="entry name" value="Nop14"/>
</dbReference>
<name>A0A9W8G266_9FUNG</name>
<accession>A0A9W8G266</accession>
<protein>
    <submittedName>
        <fullName evidence="8">Nucleolar complex protein 14</fullName>
    </submittedName>
</protein>
<keyword evidence="3" id="KW-0690">Ribosome biogenesis</keyword>
<proteinExistence type="inferred from homology"/>
<dbReference type="Pfam" id="PF04147">
    <property type="entry name" value="Nop14"/>
    <property type="match status" value="1"/>
</dbReference>
<feature type="compositionally biased region" description="Basic and acidic residues" evidence="7">
    <location>
        <begin position="276"/>
        <end position="305"/>
    </location>
</feature>
<dbReference type="AlphaFoldDB" id="A0A9W8G266"/>
<dbReference type="PANTHER" id="PTHR23183">
    <property type="entry name" value="NOP14"/>
    <property type="match status" value="1"/>
</dbReference>
<comment type="function">
    <text evidence="6">Involved in nucleolar processing of pre-18S ribosomal RNA. Has a role in the nuclear export of 40S pre-ribosomal subunit to the cytoplasm.</text>
</comment>
<evidence type="ECO:0000313" key="9">
    <source>
        <dbReference type="Proteomes" id="UP001151518"/>
    </source>
</evidence>
<evidence type="ECO:0000256" key="2">
    <source>
        <dbReference type="ARBA" id="ARBA00007466"/>
    </source>
</evidence>
<evidence type="ECO:0000256" key="3">
    <source>
        <dbReference type="ARBA" id="ARBA00022517"/>
    </source>
</evidence>
<dbReference type="PANTHER" id="PTHR23183:SF0">
    <property type="entry name" value="NUCLEOLAR PROTEIN 14"/>
    <property type="match status" value="1"/>
</dbReference>
<evidence type="ECO:0000256" key="1">
    <source>
        <dbReference type="ARBA" id="ARBA00004604"/>
    </source>
</evidence>
<dbReference type="GO" id="GO:0030490">
    <property type="term" value="P:maturation of SSU-rRNA"/>
    <property type="evidence" value="ECO:0007669"/>
    <property type="project" value="TreeGrafter"/>
</dbReference>
<gene>
    <name evidence="8" type="primary">NOP14</name>
    <name evidence="8" type="ORF">GGI25_005512</name>
</gene>
<evidence type="ECO:0000256" key="7">
    <source>
        <dbReference type="SAM" id="MobiDB-lite"/>
    </source>
</evidence>
<organism evidence="8 9">
    <name type="scientific">Coemansia spiralis</name>
    <dbReference type="NCBI Taxonomy" id="417178"/>
    <lineage>
        <taxon>Eukaryota</taxon>
        <taxon>Fungi</taxon>
        <taxon>Fungi incertae sedis</taxon>
        <taxon>Zoopagomycota</taxon>
        <taxon>Kickxellomycotina</taxon>
        <taxon>Kickxellomycetes</taxon>
        <taxon>Kickxellales</taxon>
        <taxon>Kickxellaceae</taxon>
        <taxon>Coemansia</taxon>
    </lineage>
</organism>
<keyword evidence="4" id="KW-0698">rRNA processing</keyword>
<dbReference type="GO" id="GO:0030692">
    <property type="term" value="C:Noc4p-Nop14p complex"/>
    <property type="evidence" value="ECO:0007669"/>
    <property type="project" value="TreeGrafter"/>
</dbReference>
<dbReference type="GO" id="GO:0032040">
    <property type="term" value="C:small-subunit processome"/>
    <property type="evidence" value="ECO:0007669"/>
    <property type="project" value="InterPro"/>
</dbReference>
<feature type="compositionally biased region" description="Basic and acidic residues" evidence="7">
    <location>
        <begin position="186"/>
        <end position="198"/>
    </location>
</feature>
<evidence type="ECO:0000256" key="6">
    <source>
        <dbReference type="ARBA" id="ARBA00024695"/>
    </source>
</evidence>
<feature type="region of interest" description="Disordered" evidence="7">
    <location>
        <begin position="1"/>
        <end position="62"/>
    </location>
</feature>
<comment type="similarity">
    <text evidence="2">Belongs to the NOP14 family.</text>
</comment>
<feature type="compositionally biased region" description="Acidic residues" evidence="7">
    <location>
        <begin position="340"/>
        <end position="354"/>
    </location>
</feature>
<feature type="region of interest" description="Disordered" evidence="7">
    <location>
        <begin position="276"/>
        <end position="427"/>
    </location>
</feature>
<evidence type="ECO:0000256" key="5">
    <source>
        <dbReference type="ARBA" id="ARBA00023242"/>
    </source>
</evidence>
<feature type="compositionally biased region" description="Polar residues" evidence="7">
    <location>
        <begin position="416"/>
        <end position="427"/>
    </location>
</feature>
<dbReference type="Proteomes" id="UP001151518">
    <property type="component" value="Unassembled WGS sequence"/>
</dbReference>
<evidence type="ECO:0000313" key="8">
    <source>
        <dbReference type="EMBL" id="KAJ2671394.1"/>
    </source>
</evidence>
<sequence length="860" mass="97440">MAKNRTAAPGKGSNKSALKQLRSALSTAGITKQHKQKKKAQKPPHANSVDRRQKLQSIQSSFNPFDMKINKTKFDIMGLKSKKKSEVNVAVARQKAVEKRKQTLGRELRETGRVGGISDRRIGEHAWWMAPEEKMLKRFTLERQKSSVYNLDNSDVEGEITGLTHYGRAIDEINEFSEPDDNDPVEGERFVMDEPDRKKTKTEVMLELVAKSKAHKAERQLAQQQDDSIRQELDDDFDSVRALLFADSDSKPMGKAAMGEDYGDGESYDARVRELGFERRARPQDRLKTEEEAVREEKERLERMERHRVRRMQGGASDTEDDDSENEGWGVGQRKRVPEADDLGDDFVGGDDDIGGLREGMSSGDSSEEEEGEEEEEEAEAEGSEASNEEEEEGEEDGSDLSSDESENERAEQGAAAQSASLPPNSATAEHELPYTFAAPADYAEWAQLIHGYSTDQQLTVVRRLRTLYHIRLAPQNKEKLAALAIILLEHLTVLIKSRDQRVDEFVKHVGELAAVDAERFGEHCRQLVAEMMQSEEPNVVLARVFVAVFSASDRFHPVVTPMLVAIGRFLGQTLFATRRKITMGLVLVGVVHEAQRLARRLVPEALNFLFATLVATVAGPEIDGYWPGEYPLSRRQRLAYSILTIDGECPEEIGPVRWSWLYDNGAVAESDKYAVLSACLCLCRRFIDAYFSLPAFIELFEPLTQILTNVADRLSRSPTPNKQLISARVSELQAHLAEQLREAHQLRAPLTLQRHKPLAISQVAPKFESSYSLDVHYDPDRERNESVKLRRQINREKRGAVRELRRDAQFVAGERLRAQREKDSMYKEKMKKAWGVLEDDQSQMKKLDRRLIKERKGKI</sequence>
<comment type="caution">
    <text evidence="8">The sequence shown here is derived from an EMBL/GenBank/DDBJ whole genome shotgun (WGS) entry which is preliminary data.</text>
</comment>
<dbReference type="EMBL" id="JANBTW010000103">
    <property type="protein sequence ID" value="KAJ2671394.1"/>
    <property type="molecule type" value="Genomic_DNA"/>
</dbReference>
<evidence type="ECO:0000256" key="4">
    <source>
        <dbReference type="ARBA" id="ARBA00022552"/>
    </source>
</evidence>
<dbReference type="OrthoDB" id="441771at2759"/>
<feature type="compositionally biased region" description="Acidic residues" evidence="7">
    <location>
        <begin position="366"/>
        <end position="407"/>
    </location>
</feature>